<evidence type="ECO:0000313" key="2">
    <source>
        <dbReference type="Proteomes" id="UP000830055"/>
    </source>
</evidence>
<dbReference type="EMBL" id="AP025516">
    <property type="protein sequence ID" value="BDD85686.1"/>
    <property type="molecule type" value="Genomic_DNA"/>
</dbReference>
<keyword evidence="2" id="KW-1185">Reference proteome</keyword>
<organism evidence="1 2">
    <name type="scientific">Desulfofustis limnaeus</name>
    <dbReference type="NCBI Taxonomy" id="2740163"/>
    <lineage>
        <taxon>Bacteria</taxon>
        <taxon>Pseudomonadati</taxon>
        <taxon>Thermodesulfobacteriota</taxon>
        <taxon>Desulfobulbia</taxon>
        <taxon>Desulfobulbales</taxon>
        <taxon>Desulfocapsaceae</taxon>
        <taxon>Desulfofustis</taxon>
    </lineage>
</organism>
<reference evidence="1 2" key="1">
    <citation type="submission" date="2022-01" db="EMBL/GenBank/DDBJ databases">
        <title>Desulfofustis limnae sp. nov., a novel mesophilic sulfate-reducing bacterium isolated from marsh soil.</title>
        <authorList>
            <person name="Watanabe M."/>
            <person name="Takahashi A."/>
            <person name="Kojima H."/>
            <person name="Fukui M."/>
        </authorList>
    </citation>
    <scope>NUCLEOTIDE SEQUENCE [LARGE SCALE GENOMIC DNA]</scope>
    <source>
        <strain evidence="1 2">PPLL</strain>
    </source>
</reference>
<sequence>MSAYWDLDGVLLTTNQSVFAAAGKIGDRPEVPRPGDEVIVAGVDRGMHSVLVHQVDSAVGVCRGEARGRIGAIAGGKALEQGSLVQFSWKKIAGIHRGVGK</sequence>
<dbReference type="RefSeq" id="WP_284152823.1">
    <property type="nucleotide sequence ID" value="NZ_AP025516.1"/>
</dbReference>
<protein>
    <submittedName>
        <fullName evidence="1">Uncharacterized protein</fullName>
    </submittedName>
</protein>
<proteinExistence type="predicted"/>
<evidence type="ECO:0000313" key="1">
    <source>
        <dbReference type="EMBL" id="BDD85686.1"/>
    </source>
</evidence>
<accession>A0ABN6M1L6</accession>
<gene>
    <name evidence="1" type="ORF">DPPLL_00510</name>
</gene>
<name>A0ABN6M1L6_9BACT</name>
<dbReference type="Proteomes" id="UP000830055">
    <property type="component" value="Chromosome"/>
</dbReference>